<evidence type="ECO:0000256" key="2">
    <source>
        <dbReference type="ARBA" id="ARBA00012571"/>
    </source>
</evidence>
<evidence type="ECO:0000256" key="4">
    <source>
        <dbReference type="RuleBase" id="RU004328"/>
    </source>
</evidence>
<feature type="chain" id="PRO_5046027645" description="ribonuclease T2" evidence="6">
    <location>
        <begin position="18"/>
        <end position="306"/>
    </location>
</feature>
<evidence type="ECO:0000313" key="8">
    <source>
        <dbReference type="Proteomes" id="UP001556367"/>
    </source>
</evidence>
<dbReference type="InterPro" id="IPR018188">
    <property type="entry name" value="RNase_T2_His_AS_1"/>
</dbReference>
<sequence length="306" mass="33353">MLSVALIASSLALSGLAFPLPGVDRFLVGTHVNDGGRLLSRAEQCTIKQPSCQNTTTVEDMCCFEHPGGLLMQTQFWDSEPANGPEDSWTIHGLWPDKCDGGYEESCDPARSYDDISAILNDHGAKDTLDFMSQFWLDNKGDNEKFWKHEWNKHGTCMSTLEPTCLPNGDVKGADAVVYFQTTVKLFQGLPTHKWLADGGIKPSDNATYTRDEIVGALKKSSGGATPELGCKSGRLNHIGWYFNVKGSVLSGDFLAVDTPDNKQGSCPENGIRYPPKGSKAGESAAAGRPRKPKKPRKKNSVEIEE</sequence>
<dbReference type="Proteomes" id="UP001556367">
    <property type="component" value="Unassembled WGS sequence"/>
</dbReference>
<dbReference type="InterPro" id="IPR001568">
    <property type="entry name" value="RNase_T2-like"/>
</dbReference>
<evidence type="ECO:0000256" key="3">
    <source>
        <dbReference type="ARBA" id="ARBA00023157"/>
    </source>
</evidence>
<dbReference type="PANTHER" id="PTHR11240:SF22">
    <property type="entry name" value="RIBONUCLEASE T2"/>
    <property type="match status" value="1"/>
</dbReference>
<dbReference type="PANTHER" id="PTHR11240">
    <property type="entry name" value="RIBONUCLEASE T2"/>
    <property type="match status" value="1"/>
</dbReference>
<dbReference type="PROSITE" id="PS00531">
    <property type="entry name" value="RNASE_T2_2"/>
    <property type="match status" value="1"/>
</dbReference>
<dbReference type="InterPro" id="IPR033697">
    <property type="entry name" value="Ribonuclease_T2_eukaryotic"/>
</dbReference>
<dbReference type="Gene3D" id="3.90.730.10">
    <property type="entry name" value="Ribonuclease T2-like"/>
    <property type="match status" value="1"/>
</dbReference>
<keyword evidence="3" id="KW-1015">Disulfide bond</keyword>
<dbReference type="EMBL" id="JASNQZ010000015">
    <property type="protein sequence ID" value="KAL0947455.1"/>
    <property type="molecule type" value="Genomic_DNA"/>
</dbReference>
<gene>
    <name evidence="7" type="ORF">HGRIS_013562</name>
</gene>
<name>A0ABR3IVY0_9AGAR</name>
<accession>A0ABR3IVY0</accession>
<comment type="similarity">
    <text evidence="1 4">Belongs to the RNase T2 family.</text>
</comment>
<comment type="caution">
    <text evidence="7">The sequence shown here is derived from an EMBL/GenBank/DDBJ whole genome shotgun (WGS) entry which is preliminary data.</text>
</comment>
<dbReference type="EC" id="4.6.1.19" evidence="2"/>
<feature type="compositionally biased region" description="Basic residues" evidence="5">
    <location>
        <begin position="289"/>
        <end position="299"/>
    </location>
</feature>
<feature type="region of interest" description="Disordered" evidence="5">
    <location>
        <begin position="260"/>
        <end position="306"/>
    </location>
</feature>
<protein>
    <recommendedName>
        <fullName evidence="2">ribonuclease T2</fullName>
        <ecNumber evidence="2">4.6.1.19</ecNumber>
    </recommendedName>
</protein>
<keyword evidence="6" id="KW-0732">Signal</keyword>
<dbReference type="SUPFAM" id="SSF55895">
    <property type="entry name" value="Ribonuclease Rh-like"/>
    <property type="match status" value="1"/>
</dbReference>
<evidence type="ECO:0000256" key="6">
    <source>
        <dbReference type="SAM" id="SignalP"/>
    </source>
</evidence>
<dbReference type="CDD" id="cd01061">
    <property type="entry name" value="RNase_T2_euk"/>
    <property type="match status" value="1"/>
</dbReference>
<evidence type="ECO:0000313" key="7">
    <source>
        <dbReference type="EMBL" id="KAL0947455.1"/>
    </source>
</evidence>
<organism evidence="7 8">
    <name type="scientific">Hohenbuehelia grisea</name>
    <dbReference type="NCBI Taxonomy" id="104357"/>
    <lineage>
        <taxon>Eukaryota</taxon>
        <taxon>Fungi</taxon>
        <taxon>Dikarya</taxon>
        <taxon>Basidiomycota</taxon>
        <taxon>Agaricomycotina</taxon>
        <taxon>Agaricomycetes</taxon>
        <taxon>Agaricomycetidae</taxon>
        <taxon>Agaricales</taxon>
        <taxon>Pleurotineae</taxon>
        <taxon>Pleurotaceae</taxon>
        <taxon>Hohenbuehelia</taxon>
    </lineage>
</organism>
<reference evidence="8" key="1">
    <citation type="submission" date="2024-06" db="EMBL/GenBank/DDBJ databases">
        <title>Multi-omics analyses provide insights into the biosynthesis of the anticancer antibiotic pleurotin in Hohenbuehelia grisea.</title>
        <authorList>
            <person name="Weaver J.A."/>
            <person name="Alberti F."/>
        </authorList>
    </citation>
    <scope>NUCLEOTIDE SEQUENCE [LARGE SCALE GENOMIC DNA]</scope>
    <source>
        <strain evidence="8">T-177</strain>
    </source>
</reference>
<keyword evidence="8" id="KW-1185">Reference proteome</keyword>
<proteinExistence type="inferred from homology"/>
<evidence type="ECO:0000256" key="5">
    <source>
        <dbReference type="SAM" id="MobiDB-lite"/>
    </source>
</evidence>
<dbReference type="InterPro" id="IPR036430">
    <property type="entry name" value="RNase_T2-like_sf"/>
</dbReference>
<dbReference type="Pfam" id="PF00445">
    <property type="entry name" value="Ribonuclease_T2"/>
    <property type="match status" value="1"/>
</dbReference>
<feature type="compositionally biased region" description="Low complexity" evidence="5">
    <location>
        <begin position="277"/>
        <end position="288"/>
    </location>
</feature>
<evidence type="ECO:0000256" key="1">
    <source>
        <dbReference type="ARBA" id="ARBA00007469"/>
    </source>
</evidence>
<dbReference type="InterPro" id="IPR033130">
    <property type="entry name" value="RNase_T2_His_AS_2"/>
</dbReference>
<feature type="signal peptide" evidence="6">
    <location>
        <begin position="1"/>
        <end position="17"/>
    </location>
</feature>
<dbReference type="PROSITE" id="PS00530">
    <property type="entry name" value="RNASE_T2_1"/>
    <property type="match status" value="1"/>
</dbReference>